<accession>A0A0X1SYS2</accession>
<proteinExistence type="predicted"/>
<dbReference type="KEGG" id="pagb:AWM79_06420"/>
<protein>
    <submittedName>
        <fullName evidence="1">Uncharacterized protein</fullName>
    </submittedName>
</protein>
<keyword evidence="2" id="KW-1185">Reference proteome</keyword>
<dbReference type="AlphaFoldDB" id="A0A0X1SYS2"/>
<evidence type="ECO:0000313" key="2">
    <source>
        <dbReference type="Proteomes" id="UP000063229"/>
    </source>
</evidence>
<sequence length="73" mass="7643">MAVNPIEGGGTPAVDAQSKFDAAVDKASDTSGDDQQLTDFMVQGAIQIGGQFIIMPRLNELLNDAMADDDGDE</sequence>
<name>A0A0X1SYS2_PSEAA</name>
<evidence type="ECO:0000313" key="1">
    <source>
        <dbReference type="EMBL" id="AMB84963.1"/>
    </source>
</evidence>
<dbReference type="EMBL" id="CP014135">
    <property type="protein sequence ID" value="AMB84963.1"/>
    <property type="molecule type" value="Genomic_DNA"/>
</dbReference>
<gene>
    <name evidence="1" type="ORF">AWM79_06420</name>
</gene>
<dbReference type="RefSeq" id="WP_017133803.1">
    <property type="nucleotide sequence ID" value="NZ_CP014135.1"/>
</dbReference>
<dbReference type="STRING" id="46677.AWM79_06420"/>
<organism evidence="1 2">
    <name type="scientific">Pseudomonas agarici</name>
    <dbReference type="NCBI Taxonomy" id="46677"/>
    <lineage>
        <taxon>Bacteria</taxon>
        <taxon>Pseudomonadati</taxon>
        <taxon>Pseudomonadota</taxon>
        <taxon>Gammaproteobacteria</taxon>
        <taxon>Pseudomonadales</taxon>
        <taxon>Pseudomonadaceae</taxon>
        <taxon>Pseudomonas</taxon>
    </lineage>
</organism>
<reference evidence="1 2" key="1">
    <citation type="submission" date="2016-01" db="EMBL/GenBank/DDBJ databases">
        <authorList>
            <person name="McClelland M."/>
            <person name="Jain A."/>
            <person name="Saraogi P."/>
            <person name="Mendelson R."/>
            <person name="Westerman R."/>
            <person name="SanMiguel P."/>
            <person name="Csonka L."/>
        </authorList>
    </citation>
    <scope>NUCLEOTIDE SEQUENCE [LARGE SCALE GENOMIC DNA]</scope>
    <source>
        <strain evidence="1 2">NCPPB 2472</strain>
    </source>
</reference>
<dbReference type="Proteomes" id="UP000063229">
    <property type="component" value="Chromosome"/>
</dbReference>
<dbReference type="OrthoDB" id="6184128at2"/>